<organism evidence="2 3">
    <name type="scientific">Paramecium sonneborni</name>
    <dbReference type="NCBI Taxonomy" id="65129"/>
    <lineage>
        <taxon>Eukaryota</taxon>
        <taxon>Sar</taxon>
        <taxon>Alveolata</taxon>
        <taxon>Ciliophora</taxon>
        <taxon>Intramacronucleata</taxon>
        <taxon>Oligohymenophorea</taxon>
        <taxon>Peniculida</taxon>
        <taxon>Parameciidae</taxon>
        <taxon>Paramecium</taxon>
    </lineage>
</organism>
<evidence type="ECO:0000256" key="1">
    <source>
        <dbReference type="SAM" id="MobiDB-lite"/>
    </source>
</evidence>
<comment type="caution">
    <text evidence="2">The sequence shown here is derived from an EMBL/GenBank/DDBJ whole genome shotgun (WGS) entry which is preliminary data.</text>
</comment>
<gene>
    <name evidence="2" type="ORF">PSON_ATCC_30995.1.T1280082</name>
</gene>
<protein>
    <submittedName>
        <fullName evidence="2">Uncharacterized protein</fullName>
    </submittedName>
</protein>
<feature type="region of interest" description="Disordered" evidence="1">
    <location>
        <begin position="126"/>
        <end position="168"/>
    </location>
</feature>
<evidence type="ECO:0000313" key="2">
    <source>
        <dbReference type="EMBL" id="CAD8120830.1"/>
    </source>
</evidence>
<accession>A0A8S1R2L3</accession>
<dbReference type="OrthoDB" id="308178at2759"/>
<evidence type="ECO:0000313" key="3">
    <source>
        <dbReference type="Proteomes" id="UP000692954"/>
    </source>
</evidence>
<proteinExistence type="predicted"/>
<sequence>MKFVLVFNYSKYKYHLQSIESKIIKKVIEGEDRWFEEISQEYEDAIYEYDDYPDELSLGHQMDLGRLIDNYDIPEDCYEDVISIYEYYDTDEPEQNIKKNNPNNFQVHDLGEEEFLKIEQVEDQNEEVQSVMVKQQEREQPQTSQKNDKKSKQNKKQSGMNFRKKHKK</sequence>
<keyword evidence="3" id="KW-1185">Reference proteome</keyword>
<dbReference type="Proteomes" id="UP000692954">
    <property type="component" value="Unassembled WGS sequence"/>
</dbReference>
<reference evidence="2" key="1">
    <citation type="submission" date="2021-01" db="EMBL/GenBank/DDBJ databases">
        <authorList>
            <consortium name="Genoscope - CEA"/>
            <person name="William W."/>
        </authorList>
    </citation>
    <scope>NUCLEOTIDE SEQUENCE</scope>
</reference>
<name>A0A8S1R2L3_9CILI</name>
<dbReference type="EMBL" id="CAJJDN010000128">
    <property type="protein sequence ID" value="CAD8120830.1"/>
    <property type="molecule type" value="Genomic_DNA"/>
</dbReference>
<feature type="compositionally biased region" description="Basic and acidic residues" evidence="1">
    <location>
        <begin position="135"/>
        <end position="151"/>
    </location>
</feature>
<dbReference type="AlphaFoldDB" id="A0A8S1R2L3"/>